<keyword evidence="2" id="KW-1185">Reference proteome</keyword>
<proteinExistence type="predicted"/>
<dbReference type="AlphaFoldDB" id="A0A167Z592"/>
<evidence type="ECO:0000313" key="2">
    <source>
        <dbReference type="Proteomes" id="UP000076874"/>
    </source>
</evidence>
<organism evidence="1 2">
    <name type="scientific">Niveomyces insectorum RCEF 264</name>
    <dbReference type="NCBI Taxonomy" id="1081102"/>
    <lineage>
        <taxon>Eukaryota</taxon>
        <taxon>Fungi</taxon>
        <taxon>Dikarya</taxon>
        <taxon>Ascomycota</taxon>
        <taxon>Pezizomycotina</taxon>
        <taxon>Sordariomycetes</taxon>
        <taxon>Hypocreomycetidae</taxon>
        <taxon>Hypocreales</taxon>
        <taxon>Cordycipitaceae</taxon>
        <taxon>Niveomyces</taxon>
    </lineage>
</organism>
<gene>
    <name evidence="1" type="ORF">SPI_01684</name>
</gene>
<accession>A0A167Z592</accession>
<name>A0A167Z592_9HYPO</name>
<comment type="caution">
    <text evidence="1">The sequence shown here is derived from an EMBL/GenBank/DDBJ whole genome shotgun (WGS) entry which is preliminary data.</text>
</comment>
<protein>
    <submittedName>
        <fullName evidence="1">Uncharacterized protein</fullName>
    </submittedName>
</protein>
<dbReference type="EMBL" id="AZHD01000002">
    <property type="protein sequence ID" value="OAA67108.1"/>
    <property type="molecule type" value="Genomic_DNA"/>
</dbReference>
<dbReference type="Proteomes" id="UP000076874">
    <property type="component" value="Unassembled WGS sequence"/>
</dbReference>
<reference evidence="1 2" key="1">
    <citation type="journal article" date="2016" name="Genome Biol. Evol.">
        <title>Divergent and convergent evolution of fungal pathogenicity.</title>
        <authorList>
            <person name="Shang Y."/>
            <person name="Xiao G."/>
            <person name="Zheng P."/>
            <person name="Cen K."/>
            <person name="Zhan S."/>
            <person name="Wang C."/>
        </authorList>
    </citation>
    <scope>NUCLEOTIDE SEQUENCE [LARGE SCALE GENOMIC DNA]</scope>
    <source>
        <strain evidence="1 2">RCEF 264</strain>
    </source>
</reference>
<evidence type="ECO:0000313" key="1">
    <source>
        <dbReference type="EMBL" id="OAA67108.1"/>
    </source>
</evidence>
<sequence length="110" mass="11883">MSGAGAVEALCTGALAGRPRRLLLCRVWSPATRSIAAFERGGDELVAPFALEVSPEWKRRLRFPCAVCFPAGSRGKPTKPLAFPCIPASGPAMPSLRFRFVPARESIPFR</sequence>